<dbReference type="GO" id="GO:0005886">
    <property type="term" value="C:plasma membrane"/>
    <property type="evidence" value="ECO:0007669"/>
    <property type="project" value="UniProtKB-SubCell"/>
</dbReference>
<evidence type="ECO:0000313" key="7">
    <source>
        <dbReference type="EMBL" id="MBN8662078.1"/>
    </source>
</evidence>
<dbReference type="Proteomes" id="UP000664277">
    <property type="component" value="Unassembled WGS sequence"/>
</dbReference>
<evidence type="ECO:0000256" key="5">
    <source>
        <dbReference type="ARBA" id="ARBA00023136"/>
    </source>
</evidence>
<dbReference type="PANTHER" id="PTHR43701:SF2">
    <property type="entry name" value="MEMBRANE TRANSPORTER PROTEIN YJNA-RELATED"/>
    <property type="match status" value="1"/>
</dbReference>
<feature type="transmembrane region" description="Helical" evidence="6">
    <location>
        <begin position="105"/>
        <end position="123"/>
    </location>
</feature>
<dbReference type="InterPro" id="IPR051598">
    <property type="entry name" value="TSUP/Inactive_protease-like"/>
</dbReference>
<keyword evidence="4 6" id="KW-1133">Transmembrane helix</keyword>
<name>A0A8J7PHS5_9BACT</name>
<comment type="caution">
    <text evidence="7">The sequence shown here is derived from an EMBL/GenBank/DDBJ whole genome shotgun (WGS) entry which is preliminary data.</text>
</comment>
<keyword evidence="6" id="KW-1003">Cell membrane</keyword>
<proteinExistence type="inferred from homology"/>
<comment type="subcellular location">
    <subcellularLocation>
        <location evidence="6">Cell membrane</location>
        <topology evidence="6">Multi-pass membrane protein</topology>
    </subcellularLocation>
    <subcellularLocation>
        <location evidence="1">Membrane</location>
        <topology evidence="1">Multi-pass membrane protein</topology>
    </subcellularLocation>
</comment>
<evidence type="ECO:0000313" key="8">
    <source>
        <dbReference type="Proteomes" id="UP000664277"/>
    </source>
</evidence>
<protein>
    <recommendedName>
        <fullName evidence="6">Probable membrane transporter protein</fullName>
    </recommendedName>
</protein>
<reference evidence="7" key="1">
    <citation type="submission" date="2021-02" db="EMBL/GenBank/DDBJ databases">
        <title>Genome-Resolved Metagenomics of a Microbial Community Performing Photosynthetic Biological Nutrient Removal.</title>
        <authorList>
            <person name="Mcdaniel E.A."/>
        </authorList>
    </citation>
    <scope>NUCLEOTIDE SEQUENCE</scope>
    <source>
        <strain evidence="7">UWPOB_OBS1</strain>
    </source>
</reference>
<comment type="similarity">
    <text evidence="2 6">Belongs to the 4-toluene sulfonate uptake permease (TSUP) (TC 2.A.102) family.</text>
</comment>
<evidence type="ECO:0000256" key="4">
    <source>
        <dbReference type="ARBA" id="ARBA00022989"/>
    </source>
</evidence>
<evidence type="ECO:0000256" key="1">
    <source>
        <dbReference type="ARBA" id="ARBA00004141"/>
    </source>
</evidence>
<evidence type="ECO:0000256" key="3">
    <source>
        <dbReference type="ARBA" id="ARBA00022692"/>
    </source>
</evidence>
<dbReference type="InterPro" id="IPR002781">
    <property type="entry name" value="TM_pro_TauE-like"/>
</dbReference>
<dbReference type="PANTHER" id="PTHR43701">
    <property type="entry name" value="MEMBRANE TRANSPORTER PROTEIN MJ0441-RELATED"/>
    <property type="match status" value="1"/>
</dbReference>
<feature type="transmembrane region" description="Helical" evidence="6">
    <location>
        <begin position="77"/>
        <end position="99"/>
    </location>
</feature>
<dbReference type="AlphaFoldDB" id="A0A8J7PHS5"/>
<dbReference type="EMBL" id="JAFLCK010000030">
    <property type="protein sequence ID" value="MBN8662078.1"/>
    <property type="molecule type" value="Genomic_DNA"/>
</dbReference>
<gene>
    <name evidence="7" type="ORF">J0M35_17050</name>
</gene>
<feature type="transmembrane region" description="Helical" evidence="6">
    <location>
        <begin position="12"/>
        <end position="39"/>
    </location>
</feature>
<dbReference type="Pfam" id="PF01925">
    <property type="entry name" value="TauE"/>
    <property type="match status" value="1"/>
</dbReference>
<keyword evidence="3 6" id="KW-0812">Transmembrane</keyword>
<sequence>MHKPNPATISKAIAIGLTAGLLSGLLGIGGGVILVPALLALLGVSQAEAQGTSLALFTLPVAALGAYTYWHHGHVDLFALPAMAVGFLLGGFMGGKLAVKLPAATLSRIFAIALIVFGIKMLFT</sequence>
<keyword evidence="5 6" id="KW-0472">Membrane</keyword>
<evidence type="ECO:0000256" key="2">
    <source>
        <dbReference type="ARBA" id="ARBA00009142"/>
    </source>
</evidence>
<evidence type="ECO:0000256" key="6">
    <source>
        <dbReference type="RuleBase" id="RU363041"/>
    </source>
</evidence>
<organism evidence="7 8">
    <name type="scientific">Candidatus Obscuribacter phosphatis</name>
    <dbReference type="NCBI Taxonomy" id="1906157"/>
    <lineage>
        <taxon>Bacteria</taxon>
        <taxon>Bacillati</taxon>
        <taxon>Candidatus Melainabacteria</taxon>
        <taxon>Candidatus Obscuribacterales</taxon>
        <taxon>Candidatus Obscuribacteraceae</taxon>
        <taxon>Candidatus Obscuribacter</taxon>
    </lineage>
</organism>
<accession>A0A8J7PHS5</accession>